<comment type="caution">
    <text evidence="4">The sequence shown here is derived from an EMBL/GenBank/DDBJ whole genome shotgun (WGS) entry which is preliminary data.</text>
</comment>
<dbReference type="NCBIfam" id="TIGR00172">
    <property type="entry name" value="maf"/>
    <property type="match status" value="1"/>
</dbReference>
<evidence type="ECO:0000313" key="5">
    <source>
        <dbReference type="Proteomes" id="UP001310386"/>
    </source>
</evidence>
<evidence type="ECO:0000256" key="2">
    <source>
        <dbReference type="ARBA" id="ARBA00022801"/>
    </source>
</evidence>
<organism evidence="4 5">
    <name type="scientific">Ferviditalea candida</name>
    <dbReference type="NCBI Taxonomy" id="3108399"/>
    <lineage>
        <taxon>Bacteria</taxon>
        <taxon>Bacillati</taxon>
        <taxon>Bacillota</taxon>
        <taxon>Bacilli</taxon>
        <taxon>Bacillales</taxon>
        <taxon>Paenibacillaceae</taxon>
        <taxon>Ferviditalea</taxon>
    </lineage>
</organism>
<keyword evidence="2 3" id="KW-0378">Hydrolase</keyword>
<comment type="similarity">
    <text evidence="3">Belongs to the Maf family. YhdE subfamily.</text>
</comment>
<protein>
    <recommendedName>
        <fullName evidence="3">dTTP/UTP pyrophosphatase</fullName>
        <shortName evidence="3">dTTPase/UTPase</shortName>
        <ecNumber evidence="3">3.6.1.9</ecNumber>
    </recommendedName>
    <alternativeName>
        <fullName evidence="3">Nucleoside triphosphate pyrophosphatase</fullName>
    </alternativeName>
    <alternativeName>
        <fullName evidence="3">Nucleotide pyrophosphatase</fullName>
        <shortName evidence="3">Nucleotide PPase</shortName>
    </alternativeName>
</protein>
<dbReference type="PANTHER" id="PTHR43213:SF5">
    <property type="entry name" value="BIFUNCTIONAL DTTP_UTP PYROPHOSPHATASE_METHYLTRANSFERASE PROTEIN-RELATED"/>
    <property type="match status" value="1"/>
</dbReference>
<feature type="site" description="Important for substrate specificity" evidence="3">
    <location>
        <position position="79"/>
    </location>
</feature>
<dbReference type="CDD" id="cd00555">
    <property type="entry name" value="Maf"/>
    <property type="match status" value="1"/>
</dbReference>
<dbReference type="Gene3D" id="3.90.950.10">
    <property type="match status" value="1"/>
</dbReference>
<dbReference type="HAMAP" id="MF_00528">
    <property type="entry name" value="Maf"/>
    <property type="match status" value="1"/>
</dbReference>
<keyword evidence="3" id="KW-0546">Nucleotide metabolism</keyword>
<comment type="cofactor">
    <cofactor evidence="1 3">
        <name>a divalent metal cation</name>
        <dbReference type="ChEBI" id="CHEBI:60240"/>
    </cofactor>
</comment>
<dbReference type="GO" id="GO:0016787">
    <property type="term" value="F:hydrolase activity"/>
    <property type="evidence" value="ECO:0007669"/>
    <property type="project" value="UniProtKB-KW"/>
</dbReference>
<dbReference type="PIRSF" id="PIRSF006305">
    <property type="entry name" value="Maf"/>
    <property type="match status" value="1"/>
</dbReference>
<comment type="function">
    <text evidence="3">Nucleoside triphosphate pyrophosphatase that hydrolyzes dTTP and UTP. May have a dual role in cell division arrest and in preventing the incorporation of modified nucleotides into cellular nucleic acids.</text>
</comment>
<dbReference type="EMBL" id="JAYJLD010000002">
    <property type="protein sequence ID" value="MEB3100380.1"/>
    <property type="molecule type" value="Genomic_DNA"/>
</dbReference>
<comment type="caution">
    <text evidence="3">Lacks conserved residue(s) required for the propagation of feature annotation.</text>
</comment>
<dbReference type="InterPro" id="IPR029001">
    <property type="entry name" value="ITPase-like_fam"/>
</dbReference>
<dbReference type="InterPro" id="IPR003697">
    <property type="entry name" value="Maf-like"/>
</dbReference>
<feature type="site" description="Important for substrate specificity" evidence="3">
    <location>
        <position position="17"/>
    </location>
</feature>
<dbReference type="Pfam" id="PF02545">
    <property type="entry name" value="Maf"/>
    <property type="match status" value="1"/>
</dbReference>
<gene>
    <name evidence="4" type="ORF">VF724_01735</name>
</gene>
<dbReference type="RefSeq" id="WP_371752493.1">
    <property type="nucleotide sequence ID" value="NZ_JAYJLD010000002.1"/>
</dbReference>
<feature type="active site" description="Proton acceptor" evidence="3">
    <location>
        <position position="78"/>
    </location>
</feature>
<keyword evidence="5" id="KW-1185">Reference proteome</keyword>
<proteinExistence type="inferred from homology"/>
<feature type="site" description="Important for substrate specificity" evidence="3">
    <location>
        <position position="163"/>
    </location>
</feature>
<comment type="catalytic activity">
    <reaction evidence="3">
        <text>UTP + H2O = UMP + diphosphate + H(+)</text>
        <dbReference type="Rhea" id="RHEA:29395"/>
        <dbReference type="ChEBI" id="CHEBI:15377"/>
        <dbReference type="ChEBI" id="CHEBI:15378"/>
        <dbReference type="ChEBI" id="CHEBI:33019"/>
        <dbReference type="ChEBI" id="CHEBI:46398"/>
        <dbReference type="ChEBI" id="CHEBI:57865"/>
        <dbReference type="EC" id="3.6.1.9"/>
    </reaction>
</comment>
<sequence>MVNVQQQTLILASSSPRRRDLIRMLPFPVEVLAADVDETIAEPLAPDQVVETLALRKAHAVFLLKEEKGLNGVIIGSDTIVVFEGRVLGKPKDDAEARDMLQALQGRTHQVFSGVSCIDTASGMQRTSHRMTKVHMKALSAGQIDRYIATGEPADKAGAYAIQGIGATIVEGIEGDYFNVVGLPLSLLSDMLADFGFQTL</sequence>
<dbReference type="PANTHER" id="PTHR43213">
    <property type="entry name" value="BIFUNCTIONAL DTTP/UTP PYROPHOSPHATASE/METHYLTRANSFERASE PROTEIN-RELATED"/>
    <property type="match status" value="1"/>
</dbReference>
<keyword evidence="3" id="KW-0963">Cytoplasm</keyword>
<reference evidence="4" key="1">
    <citation type="submission" date="2023-12" db="EMBL/GenBank/DDBJ databases">
        <title>Fervidustalea candida gen. nov., sp. nov., a novel member of the family Paenibacillaceae isolated from a geothermal area.</title>
        <authorList>
            <person name="Li W.-J."/>
            <person name="Jiao J.-Y."/>
            <person name="Chen Y."/>
        </authorList>
    </citation>
    <scope>NUCLEOTIDE SEQUENCE</scope>
    <source>
        <strain evidence="4">SYSU GA230002</strain>
    </source>
</reference>
<evidence type="ECO:0000256" key="1">
    <source>
        <dbReference type="ARBA" id="ARBA00001968"/>
    </source>
</evidence>
<comment type="catalytic activity">
    <reaction evidence="3">
        <text>dTTP + H2O = dTMP + diphosphate + H(+)</text>
        <dbReference type="Rhea" id="RHEA:28534"/>
        <dbReference type="ChEBI" id="CHEBI:15377"/>
        <dbReference type="ChEBI" id="CHEBI:15378"/>
        <dbReference type="ChEBI" id="CHEBI:33019"/>
        <dbReference type="ChEBI" id="CHEBI:37568"/>
        <dbReference type="ChEBI" id="CHEBI:63528"/>
        <dbReference type="EC" id="3.6.1.9"/>
    </reaction>
</comment>
<comment type="subcellular location">
    <subcellularLocation>
        <location evidence="3">Cytoplasm</location>
    </subcellularLocation>
</comment>
<name>A0ABU5ZH04_9BACL</name>
<dbReference type="EC" id="3.6.1.9" evidence="3"/>
<dbReference type="SUPFAM" id="SSF52972">
    <property type="entry name" value="ITPase-like"/>
    <property type="match status" value="1"/>
</dbReference>
<evidence type="ECO:0000313" key="4">
    <source>
        <dbReference type="EMBL" id="MEB3100380.1"/>
    </source>
</evidence>
<accession>A0ABU5ZH04</accession>
<evidence type="ECO:0000256" key="3">
    <source>
        <dbReference type="HAMAP-Rule" id="MF_00528"/>
    </source>
</evidence>
<dbReference type="Proteomes" id="UP001310386">
    <property type="component" value="Unassembled WGS sequence"/>
</dbReference>